<evidence type="ECO:0000313" key="2">
    <source>
        <dbReference type="Proteomes" id="UP001310594"/>
    </source>
</evidence>
<name>A0AAN7ZM79_9PEZI</name>
<proteinExistence type="predicted"/>
<sequence>MPDPPKIRMRTFYAPLVGFESALHRRGNSWYIVFPRAYGMLYGVKLHGVLNDERTAPNHDPPSSSESDLNPRFWFRDGSDYVDGEVNLRVRWHDLVTADPQFLKDSGLRRTVRLGDGKEVEERLLTDSAAQKYCGGRKSYASGVGSVGSRSIVMRTAYGIERWMSVKTEDRCIGVV</sequence>
<dbReference type="EMBL" id="JAVRQU010000014">
    <property type="protein sequence ID" value="KAK5695191.1"/>
    <property type="molecule type" value="Genomic_DNA"/>
</dbReference>
<reference evidence="1" key="1">
    <citation type="submission" date="2023-08" db="EMBL/GenBank/DDBJ databases">
        <title>Black Yeasts Isolated from many extreme environments.</title>
        <authorList>
            <person name="Coleine C."/>
            <person name="Stajich J.E."/>
            <person name="Selbmann L."/>
        </authorList>
    </citation>
    <scope>NUCLEOTIDE SEQUENCE</scope>
    <source>
        <strain evidence="1">CCFEE 5810</strain>
    </source>
</reference>
<comment type="caution">
    <text evidence="1">The sequence shown here is derived from an EMBL/GenBank/DDBJ whole genome shotgun (WGS) entry which is preliminary data.</text>
</comment>
<protein>
    <submittedName>
        <fullName evidence="1">Uncharacterized protein</fullName>
    </submittedName>
</protein>
<accession>A0AAN7ZM79</accession>
<evidence type="ECO:0000313" key="1">
    <source>
        <dbReference type="EMBL" id="KAK5695191.1"/>
    </source>
</evidence>
<gene>
    <name evidence="1" type="ORF">LTR97_008697</name>
</gene>
<organism evidence="1 2">
    <name type="scientific">Elasticomyces elasticus</name>
    <dbReference type="NCBI Taxonomy" id="574655"/>
    <lineage>
        <taxon>Eukaryota</taxon>
        <taxon>Fungi</taxon>
        <taxon>Dikarya</taxon>
        <taxon>Ascomycota</taxon>
        <taxon>Pezizomycotina</taxon>
        <taxon>Dothideomycetes</taxon>
        <taxon>Dothideomycetidae</taxon>
        <taxon>Mycosphaerellales</taxon>
        <taxon>Teratosphaeriaceae</taxon>
        <taxon>Elasticomyces</taxon>
    </lineage>
</organism>
<dbReference type="Proteomes" id="UP001310594">
    <property type="component" value="Unassembled WGS sequence"/>
</dbReference>
<dbReference type="AlphaFoldDB" id="A0AAN7ZM79"/>